<dbReference type="InterPro" id="IPR041591">
    <property type="entry name" value="OCRE"/>
</dbReference>
<dbReference type="InterPro" id="IPR000467">
    <property type="entry name" value="G_patch_dom"/>
</dbReference>
<dbReference type="SMART" id="SM00443">
    <property type="entry name" value="G_patch"/>
    <property type="match status" value="1"/>
</dbReference>
<evidence type="ECO:0000256" key="3">
    <source>
        <dbReference type="ARBA" id="ARBA00023242"/>
    </source>
</evidence>
<evidence type="ECO:0000313" key="6">
    <source>
        <dbReference type="Proteomes" id="UP001415857"/>
    </source>
</evidence>
<feature type="domain" description="G-patch" evidence="4">
    <location>
        <begin position="397"/>
        <end position="443"/>
    </location>
</feature>
<dbReference type="Pfam" id="PF17780">
    <property type="entry name" value="OCRE"/>
    <property type="match status" value="1"/>
</dbReference>
<evidence type="ECO:0000256" key="1">
    <source>
        <dbReference type="ARBA" id="ARBA00004123"/>
    </source>
</evidence>
<evidence type="ECO:0000256" key="2">
    <source>
        <dbReference type="ARBA" id="ARBA00022884"/>
    </source>
</evidence>
<name>A0AAP0WTI8_LIQFO</name>
<dbReference type="Proteomes" id="UP001415857">
    <property type="component" value="Unassembled WGS sequence"/>
</dbReference>
<organism evidence="5 6">
    <name type="scientific">Liquidambar formosana</name>
    <name type="common">Formosan gum</name>
    <dbReference type="NCBI Taxonomy" id="63359"/>
    <lineage>
        <taxon>Eukaryota</taxon>
        <taxon>Viridiplantae</taxon>
        <taxon>Streptophyta</taxon>
        <taxon>Embryophyta</taxon>
        <taxon>Tracheophyta</taxon>
        <taxon>Spermatophyta</taxon>
        <taxon>Magnoliopsida</taxon>
        <taxon>eudicotyledons</taxon>
        <taxon>Gunneridae</taxon>
        <taxon>Pentapetalae</taxon>
        <taxon>Saxifragales</taxon>
        <taxon>Altingiaceae</taxon>
        <taxon>Liquidambar</taxon>
    </lineage>
</organism>
<evidence type="ECO:0000259" key="4">
    <source>
        <dbReference type="PROSITE" id="PS50174"/>
    </source>
</evidence>
<proteinExistence type="predicted"/>
<dbReference type="Pfam" id="PF01585">
    <property type="entry name" value="G-patch"/>
    <property type="match status" value="1"/>
</dbReference>
<dbReference type="EMBL" id="JBBPBK010000009">
    <property type="protein sequence ID" value="KAK9278932.1"/>
    <property type="molecule type" value="Genomic_DNA"/>
</dbReference>
<keyword evidence="3" id="KW-0539">Nucleus</keyword>
<dbReference type="AlphaFoldDB" id="A0AAP0WTI8"/>
<dbReference type="PANTHER" id="PTHR13948:SF38">
    <property type="entry name" value="D111_G-PATCH DOMAIN-CONTAINING PROTEIN"/>
    <property type="match status" value="1"/>
</dbReference>
<dbReference type="CDD" id="cd16074">
    <property type="entry name" value="OCRE"/>
    <property type="match status" value="1"/>
</dbReference>
<dbReference type="GO" id="GO:0000398">
    <property type="term" value="P:mRNA splicing, via spliceosome"/>
    <property type="evidence" value="ECO:0007669"/>
    <property type="project" value="TreeGrafter"/>
</dbReference>
<reference evidence="5 6" key="1">
    <citation type="journal article" date="2024" name="Plant J.">
        <title>Genome sequences and population genomics reveal climatic adaptation and genomic divergence between two closely related sweetgum species.</title>
        <authorList>
            <person name="Xu W.Q."/>
            <person name="Ren C.Q."/>
            <person name="Zhang X.Y."/>
            <person name="Comes H.P."/>
            <person name="Liu X.H."/>
            <person name="Li Y.G."/>
            <person name="Kettle C.J."/>
            <person name="Jalonen R."/>
            <person name="Gaisberger H."/>
            <person name="Ma Y.Z."/>
            <person name="Qiu Y.X."/>
        </authorList>
    </citation>
    <scope>NUCLEOTIDE SEQUENCE [LARGE SCALE GENOMIC DNA]</scope>
    <source>
        <strain evidence="5">Hangzhou</strain>
    </source>
</reference>
<accession>A0AAP0WTI8</accession>
<dbReference type="GO" id="GO:0003723">
    <property type="term" value="F:RNA binding"/>
    <property type="evidence" value="ECO:0007669"/>
    <property type="project" value="UniProtKB-KW"/>
</dbReference>
<keyword evidence="2" id="KW-0694">RNA-binding</keyword>
<protein>
    <recommendedName>
        <fullName evidence="4">G-patch domain-containing protein</fullName>
    </recommendedName>
</protein>
<dbReference type="PANTHER" id="PTHR13948">
    <property type="entry name" value="RNA-BINDING PROTEIN"/>
    <property type="match status" value="1"/>
</dbReference>
<comment type="subcellular location">
    <subcellularLocation>
        <location evidence="1">Nucleus</location>
    </subcellularLocation>
</comment>
<gene>
    <name evidence="5" type="ORF">L1049_028513</name>
</gene>
<sequence length="448" mass="49089">MAGIVETDSQELQRNECSFEWDENSQLYFHASSGFYHDPSAGWYYSSRDGLYYKFENGNYVLLESDKGDEHEAYQCTGTVPDEPTLDEPCSISGHEPDNPTPTSEWLEDTLIDLYLSGYSNPAMNAADDVRMPVETDDGDNFKMSDDGNTDARGLEEGEWIPDDCVTDSNESVLDEGASWDEENWRAQYGQVIKSGEETVPDIPVIDLWDWAMVTGSKKGRKSQVARLVGQLVRRSTKLHPSMPSGGGLLKTAPICEVLLDLVRVSSGQVYKLRSPSARYLASLSTYDSSNPTKDWGFPELSVDRKIIPLSKPSGNCELKAADGIHFHKNLPVLPDEKHKSHAYRDRAAERRTLHGGFGVGPGQKKIVFGDAGSPSSPDSACTEEAAAEALNMSFGVGSYARKILESMGWKEGEALGSTTKGLTEPLQAVGNKGNAGLGWPQGRTKHC</sequence>
<dbReference type="PROSITE" id="PS50174">
    <property type="entry name" value="G_PATCH"/>
    <property type="match status" value="1"/>
</dbReference>
<keyword evidence="6" id="KW-1185">Reference proteome</keyword>
<comment type="caution">
    <text evidence="5">The sequence shown here is derived from an EMBL/GenBank/DDBJ whole genome shotgun (WGS) entry which is preliminary data.</text>
</comment>
<evidence type="ECO:0000313" key="5">
    <source>
        <dbReference type="EMBL" id="KAK9278932.1"/>
    </source>
</evidence>
<dbReference type="GO" id="GO:0005634">
    <property type="term" value="C:nucleus"/>
    <property type="evidence" value="ECO:0007669"/>
    <property type="project" value="UniProtKB-SubCell"/>
</dbReference>